<comment type="caution">
    <text evidence="4">The sequence shown here is derived from an EMBL/GenBank/DDBJ whole genome shotgun (WGS) entry which is preliminary data.</text>
</comment>
<dbReference type="PROSITE" id="PS51186">
    <property type="entry name" value="GNAT"/>
    <property type="match status" value="1"/>
</dbReference>
<feature type="domain" description="N-acetyltransferase" evidence="3">
    <location>
        <begin position="3"/>
        <end position="159"/>
    </location>
</feature>
<sequence>MAGAVRKASLEDVDEIGHVHYEAHVQTYSGIFPEGVIESFPATERAKMWTRFLTANFGELWVAELEGRIVGFASTGPPREHPPVRDVELGSIYVLAAHHGSGLGQELLDVSLGGRGASLWVLDDNPRAHAFYARNGFSPDGTDKIDEHFGNVREIRMVR</sequence>
<keyword evidence="5" id="KW-1185">Reference proteome</keyword>
<dbReference type="OrthoDB" id="5243635at2"/>
<organism evidence="4 5">
    <name type="scientific">Cryobacterium tagatosivorans</name>
    <dbReference type="NCBI Taxonomy" id="1259199"/>
    <lineage>
        <taxon>Bacteria</taxon>
        <taxon>Bacillati</taxon>
        <taxon>Actinomycetota</taxon>
        <taxon>Actinomycetes</taxon>
        <taxon>Micrococcales</taxon>
        <taxon>Microbacteriaceae</taxon>
        <taxon>Cryobacterium</taxon>
    </lineage>
</organism>
<name>A0A4R8UEM6_9MICO</name>
<evidence type="ECO:0000313" key="4">
    <source>
        <dbReference type="EMBL" id="TFB51979.1"/>
    </source>
</evidence>
<dbReference type="EMBL" id="SOEZ01000038">
    <property type="protein sequence ID" value="TFB51979.1"/>
    <property type="molecule type" value="Genomic_DNA"/>
</dbReference>
<keyword evidence="2" id="KW-0012">Acyltransferase</keyword>
<evidence type="ECO:0000256" key="2">
    <source>
        <dbReference type="ARBA" id="ARBA00023315"/>
    </source>
</evidence>
<dbReference type="InterPro" id="IPR050832">
    <property type="entry name" value="Bact_Acetyltransf"/>
</dbReference>
<dbReference type="Gene3D" id="3.40.630.30">
    <property type="match status" value="1"/>
</dbReference>
<dbReference type="AlphaFoldDB" id="A0A4R8UEM6"/>
<evidence type="ECO:0000259" key="3">
    <source>
        <dbReference type="PROSITE" id="PS51186"/>
    </source>
</evidence>
<dbReference type="InterPro" id="IPR016181">
    <property type="entry name" value="Acyl_CoA_acyltransferase"/>
</dbReference>
<protein>
    <submittedName>
        <fullName evidence="4">GNAT family N-acetyltransferase</fullName>
    </submittedName>
</protein>
<dbReference type="Pfam" id="PF00583">
    <property type="entry name" value="Acetyltransf_1"/>
    <property type="match status" value="1"/>
</dbReference>
<dbReference type="GO" id="GO:0016747">
    <property type="term" value="F:acyltransferase activity, transferring groups other than amino-acyl groups"/>
    <property type="evidence" value="ECO:0007669"/>
    <property type="project" value="InterPro"/>
</dbReference>
<dbReference type="RefSeq" id="WP_134489608.1">
    <property type="nucleotide sequence ID" value="NZ_SOEZ01000038.1"/>
</dbReference>
<keyword evidence="1 4" id="KW-0808">Transferase</keyword>
<gene>
    <name evidence="4" type="ORF">E3O23_07290</name>
</gene>
<reference evidence="4 5" key="1">
    <citation type="submission" date="2019-03" db="EMBL/GenBank/DDBJ databases">
        <title>Genomics of glacier-inhabiting Cryobacterium strains.</title>
        <authorList>
            <person name="Liu Q."/>
            <person name="Xin Y.-H."/>
        </authorList>
    </citation>
    <scope>NUCLEOTIDE SEQUENCE [LARGE SCALE GENOMIC DNA]</scope>
    <source>
        <strain evidence="4 5">Sr47</strain>
    </source>
</reference>
<proteinExistence type="predicted"/>
<dbReference type="Proteomes" id="UP000297866">
    <property type="component" value="Unassembled WGS sequence"/>
</dbReference>
<evidence type="ECO:0000256" key="1">
    <source>
        <dbReference type="ARBA" id="ARBA00022679"/>
    </source>
</evidence>
<dbReference type="InterPro" id="IPR000182">
    <property type="entry name" value="GNAT_dom"/>
</dbReference>
<dbReference type="CDD" id="cd04301">
    <property type="entry name" value="NAT_SF"/>
    <property type="match status" value="1"/>
</dbReference>
<accession>A0A4R8UEM6</accession>
<dbReference type="SUPFAM" id="SSF55729">
    <property type="entry name" value="Acyl-CoA N-acyltransferases (Nat)"/>
    <property type="match status" value="1"/>
</dbReference>
<evidence type="ECO:0000313" key="5">
    <source>
        <dbReference type="Proteomes" id="UP000297866"/>
    </source>
</evidence>
<dbReference type="PANTHER" id="PTHR43877">
    <property type="entry name" value="AMINOALKYLPHOSPHONATE N-ACETYLTRANSFERASE-RELATED-RELATED"/>
    <property type="match status" value="1"/>
</dbReference>